<dbReference type="GO" id="GO:0046872">
    <property type="term" value="F:metal ion binding"/>
    <property type="evidence" value="ECO:0007669"/>
    <property type="project" value="UniProtKB-KW"/>
</dbReference>
<evidence type="ECO:0000256" key="4">
    <source>
        <dbReference type="ARBA" id="ARBA00023014"/>
    </source>
</evidence>
<keyword evidence="2" id="KW-0479">Metal-binding</keyword>
<dbReference type="RefSeq" id="WP_346821406.1">
    <property type="nucleotide sequence ID" value="NZ_JBDKWZ010000006.1"/>
</dbReference>
<evidence type="ECO:0000313" key="6">
    <source>
        <dbReference type="EMBL" id="MEN7548628.1"/>
    </source>
</evidence>
<evidence type="ECO:0000256" key="1">
    <source>
        <dbReference type="ARBA" id="ARBA00022714"/>
    </source>
</evidence>
<protein>
    <submittedName>
        <fullName evidence="6">CDGSH iron-sulfur domain-containing protein</fullName>
    </submittedName>
</protein>
<dbReference type="PANTHER" id="PTHR46491">
    <property type="entry name" value="CDGSH IRON SULFUR DOMAIN PROTEIN HOMOLOG"/>
    <property type="match status" value="1"/>
</dbReference>
<keyword evidence="1" id="KW-0001">2Fe-2S</keyword>
<name>A0AAW9SBB8_9BACT</name>
<dbReference type="Gene3D" id="3.40.5.90">
    <property type="entry name" value="CDGSH iron-sulfur domain, mitoNEET-type"/>
    <property type="match status" value="2"/>
</dbReference>
<dbReference type="Proteomes" id="UP001403385">
    <property type="component" value="Unassembled WGS sequence"/>
</dbReference>
<organism evidence="6 7">
    <name type="scientific">Rapidithrix thailandica</name>
    <dbReference type="NCBI Taxonomy" id="413964"/>
    <lineage>
        <taxon>Bacteria</taxon>
        <taxon>Pseudomonadati</taxon>
        <taxon>Bacteroidota</taxon>
        <taxon>Cytophagia</taxon>
        <taxon>Cytophagales</taxon>
        <taxon>Flammeovirgaceae</taxon>
        <taxon>Rapidithrix</taxon>
    </lineage>
</organism>
<evidence type="ECO:0000259" key="5">
    <source>
        <dbReference type="SMART" id="SM00704"/>
    </source>
</evidence>
<dbReference type="GO" id="GO:0051537">
    <property type="term" value="F:2 iron, 2 sulfur cluster binding"/>
    <property type="evidence" value="ECO:0007669"/>
    <property type="project" value="UniProtKB-KW"/>
</dbReference>
<reference evidence="6 7" key="1">
    <citation type="submission" date="2024-04" db="EMBL/GenBank/DDBJ databases">
        <title>Novel genus in family Flammeovirgaceae.</title>
        <authorList>
            <person name="Nguyen T.H."/>
            <person name="Vuong T.Q."/>
            <person name="Le H."/>
            <person name="Kim S.-G."/>
        </authorList>
    </citation>
    <scope>NUCLEOTIDE SEQUENCE [LARGE SCALE GENOMIC DNA]</scope>
    <source>
        <strain evidence="6 7">JCM 23209</strain>
    </source>
</reference>
<proteinExistence type="predicted"/>
<evidence type="ECO:0000256" key="3">
    <source>
        <dbReference type="ARBA" id="ARBA00023004"/>
    </source>
</evidence>
<dbReference type="AlphaFoldDB" id="A0AAW9SBB8"/>
<evidence type="ECO:0000256" key="2">
    <source>
        <dbReference type="ARBA" id="ARBA00022723"/>
    </source>
</evidence>
<keyword evidence="3" id="KW-0408">Iron</keyword>
<gene>
    <name evidence="6" type="ORF">AAG747_11950</name>
</gene>
<dbReference type="GO" id="GO:0005737">
    <property type="term" value="C:cytoplasm"/>
    <property type="evidence" value="ECO:0007669"/>
    <property type="project" value="UniProtKB-ARBA"/>
</dbReference>
<comment type="caution">
    <text evidence="6">The sequence shown here is derived from an EMBL/GenBank/DDBJ whole genome shotgun (WGS) entry which is preliminary data.</text>
</comment>
<dbReference type="EMBL" id="JBDKWZ010000006">
    <property type="protein sequence ID" value="MEN7548628.1"/>
    <property type="molecule type" value="Genomic_DNA"/>
</dbReference>
<dbReference type="Pfam" id="PF09360">
    <property type="entry name" value="zf-CDGSH"/>
    <property type="match status" value="1"/>
</dbReference>
<sequence length="79" mass="8826">MLKQENQQQPGPWVYEMEPGQYAWCTCGKSNHGPFCDGSHKGSGYTPLSISLREKCTVTWCGCKKTDHAPFCDGSHCKK</sequence>
<evidence type="ECO:0000313" key="7">
    <source>
        <dbReference type="Proteomes" id="UP001403385"/>
    </source>
</evidence>
<keyword evidence="4" id="KW-0411">Iron-sulfur</keyword>
<feature type="domain" description="Iron-binding zinc finger CDGSH type" evidence="5">
    <location>
        <begin position="47"/>
        <end position="79"/>
    </location>
</feature>
<dbReference type="SMART" id="SM00704">
    <property type="entry name" value="ZnF_CDGSH"/>
    <property type="match status" value="2"/>
</dbReference>
<feature type="domain" description="Iron-binding zinc finger CDGSH type" evidence="5">
    <location>
        <begin position="10"/>
        <end position="46"/>
    </location>
</feature>
<accession>A0AAW9SBB8</accession>
<dbReference type="InterPro" id="IPR042216">
    <property type="entry name" value="MitoNEET_CISD"/>
</dbReference>
<dbReference type="InterPro" id="IPR018967">
    <property type="entry name" value="FeS-contain_CDGSH-typ"/>
</dbReference>
<dbReference type="InterPro" id="IPR052950">
    <property type="entry name" value="CISD"/>
</dbReference>
<keyword evidence="7" id="KW-1185">Reference proteome</keyword>
<dbReference type="PANTHER" id="PTHR46491:SF3">
    <property type="entry name" value="CDGSH IRON-SULFUR DOMAIN-CONTAINING PROTEIN 3, MITOCHONDRIAL"/>
    <property type="match status" value="1"/>
</dbReference>